<dbReference type="Ensembl" id="ENSOANT00000067144.1">
    <property type="protein sequence ID" value="ENSOANP00000052048.1"/>
    <property type="gene ID" value="ENSOANG00000044390.1"/>
</dbReference>
<dbReference type="AlphaFoldDB" id="A0A6I8PBZ5"/>
<gene>
    <name evidence="20" type="primary">STRADA</name>
</gene>
<feature type="region of interest" description="Disordered" evidence="17">
    <location>
        <begin position="254"/>
        <end position="280"/>
    </location>
</feature>
<sequence length="462" mass="50910">MSSFLPEGGYYKLLTIIGKGFEELMTVNLARYKPSGEYVTVRRVNLEACTNEMVTFLQGELHVSKLFNHPNLVPYRATFIADNELWVVTSFMAYGSAKDLIGTHFTDGMSELAIAYILQGLLKALDYIHHMGYVHRSVKASHILISVDGRVHLAGLRSSLSMISHGQRQRVVHDFPKYGVKVLPWLSPEVLQQNLQGYDAKSDIYSVGITACELANGHVPFKDMPATQMLLEKLNGTVPCLLDTTTIPAEELTIDTSRSGANSGPGEGLAASGTRTSNGDSPLHPYHRTFSPHFHHFVELCLQRSPDLRPTASTLLGHSFFKQGLKNRPVAAMFQAAGAAATPVSHEAKGGPSGGSTVQRSKSFSLRAQVKETCAACQKTVYPVERLVADKFVFHASCFCCKHCRTKLSLGSYAALHGEFYCKPHFQQLFKSRGNYDEGFGRKQHKELWARKEPDGGDAKTA</sequence>
<dbReference type="PANTHER" id="PTHR48014">
    <property type="entry name" value="SERINE/THREONINE-PROTEIN KINASE FRAY2"/>
    <property type="match status" value="1"/>
</dbReference>
<dbReference type="GO" id="GO:0043539">
    <property type="term" value="F:protein serine/threonine kinase activator activity"/>
    <property type="evidence" value="ECO:0007669"/>
    <property type="project" value="InterPro"/>
</dbReference>
<evidence type="ECO:0000256" key="6">
    <source>
        <dbReference type="ARBA" id="ARBA00022490"/>
    </source>
</evidence>
<feature type="domain" description="LIM zinc-binding" evidence="19">
    <location>
        <begin position="372"/>
        <end position="432"/>
    </location>
</feature>
<evidence type="ECO:0000313" key="21">
    <source>
        <dbReference type="Proteomes" id="UP000002279"/>
    </source>
</evidence>
<keyword evidence="10 16" id="KW-0440">LIM domain</keyword>
<evidence type="ECO:0000256" key="8">
    <source>
        <dbReference type="ARBA" id="ARBA00022723"/>
    </source>
</evidence>
<evidence type="ECO:0000256" key="15">
    <source>
        <dbReference type="ARBA" id="ARBA00043123"/>
    </source>
</evidence>
<dbReference type="InterPro" id="IPR047173">
    <property type="entry name" value="STRAD_A/B-like"/>
</dbReference>
<protein>
    <recommendedName>
        <fullName evidence="14">STE20-related kinase adapter protein alpha</fullName>
    </recommendedName>
    <alternativeName>
        <fullName evidence="15">STE20-related adapter protein</fullName>
    </alternativeName>
</protein>
<dbReference type="SUPFAM" id="SSF56112">
    <property type="entry name" value="Protein kinase-like (PK-like)"/>
    <property type="match status" value="1"/>
</dbReference>
<dbReference type="PROSITE" id="PS00478">
    <property type="entry name" value="LIM_DOMAIN_1"/>
    <property type="match status" value="1"/>
</dbReference>
<dbReference type="InterPro" id="IPR011009">
    <property type="entry name" value="Kinase-like_dom_sf"/>
</dbReference>
<keyword evidence="21" id="KW-1185">Reference proteome</keyword>
<comment type="subcellular location">
    <subcellularLocation>
        <location evidence="2">Cytoplasm</location>
    </subcellularLocation>
    <subcellularLocation>
        <location evidence="1">Nucleus</location>
    </subcellularLocation>
</comment>
<dbReference type="GO" id="GO:0032991">
    <property type="term" value="C:protein-containing complex"/>
    <property type="evidence" value="ECO:0007669"/>
    <property type="project" value="UniProtKB-ARBA"/>
</dbReference>
<evidence type="ECO:0000313" key="20">
    <source>
        <dbReference type="Ensembl" id="ENSOANP00000052048.1"/>
    </source>
</evidence>
<keyword evidence="11" id="KW-0539">Nucleus</keyword>
<dbReference type="Gene3D" id="3.30.200.20">
    <property type="entry name" value="Phosphorylase Kinase, domain 1"/>
    <property type="match status" value="1"/>
</dbReference>
<accession>A0A6I8PBZ5</accession>
<evidence type="ECO:0000256" key="17">
    <source>
        <dbReference type="SAM" id="MobiDB-lite"/>
    </source>
</evidence>
<evidence type="ECO:0000256" key="1">
    <source>
        <dbReference type="ARBA" id="ARBA00004123"/>
    </source>
</evidence>
<dbReference type="FunFam" id="3.30.200.20:FF:000130">
    <property type="entry name" value="STE20-related kinase adapter protein alpha"/>
    <property type="match status" value="1"/>
</dbReference>
<dbReference type="GO" id="GO:0005634">
    <property type="term" value="C:nucleus"/>
    <property type="evidence" value="ECO:0007669"/>
    <property type="project" value="UniProtKB-SubCell"/>
</dbReference>
<evidence type="ECO:0000256" key="4">
    <source>
        <dbReference type="ARBA" id="ARBA00008874"/>
    </source>
</evidence>
<comment type="similarity">
    <text evidence="3">Belongs to the protein kinase superfamily. TKL Ser/Thr protein kinase family.</text>
</comment>
<name>A0A6I8PBZ5_ORNAN</name>
<keyword evidence="9 16" id="KW-0862">Zinc</keyword>
<evidence type="ECO:0000256" key="16">
    <source>
        <dbReference type="PROSITE-ProRule" id="PRU00125"/>
    </source>
</evidence>
<dbReference type="SUPFAM" id="SSF57716">
    <property type="entry name" value="Glucocorticoid receptor-like (DNA-binding domain)"/>
    <property type="match status" value="2"/>
</dbReference>
<dbReference type="Bgee" id="ENSOANG00000044390">
    <property type="expression patterns" value="Expressed in testis and 8 other cell types or tissues"/>
</dbReference>
<dbReference type="OMA" id="INGVMPF"/>
<dbReference type="GO" id="GO:0046872">
    <property type="term" value="F:metal ion binding"/>
    <property type="evidence" value="ECO:0007669"/>
    <property type="project" value="UniProtKB-KW"/>
</dbReference>
<keyword evidence="6" id="KW-0963">Cytoplasm</keyword>
<evidence type="ECO:0000256" key="13">
    <source>
        <dbReference type="ARBA" id="ARBA00034653"/>
    </source>
</evidence>
<dbReference type="CDD" id="cd09486">
    <property type="entry name" value="LIM_Eplin_like_1"/>
    <property type="match status" value="1"/>
</dbReference>
<evidence type="ECO:0000259" key="18">
    <source>
        <dbReference type="PROSITE" id="PS50011"/>
    </source>
</evidence>
<dbReference type="GeneTree" id="ENSGT00940000158827"/>
<dbReference type="Gene3D" id="1.10.510.10">
    <property type="entry name" value="Transferase(Phosphotransferase) domain 1"/>
    <property type="match status" value="1"/>
</dbReference>
<dbReference type="Pfam" id="PF00069">
    <property type="entry name" value="Pkinase"/>
    <property type="match status" value="1"/>
</dbReference>
<dbReference type="GO" id="GO:0005737">
    <property type="term" value="C:cytoplasm"/>
    <property type="evidence" value="ECO:0007669"/>
    <property type="project" value="UniProtKB-SubCell"/>
</dbReference>
<keyword evidence="12" id="KW-0131">Cell cycle</keyword>
<dbReference type="InterPro" id="IPR000719">
    <property type="entry name" value="Prot_kinase_dom"/>
</dbReference>
<evidence type="ECO:0000256" key="3">
    <source>
        <dbReference type="ARBA" id="ARBA00005843"/>
    </source>
</evidence>
<proteinExistence type="inferred from homology"/>
<evidence type="ECO:0000259" key="19">
    <source>
        <dbReference type="PROSITE" id="PS50023"/>
    </source>
</evidence>
<evidence type="ECO:0000256" key="12">
    <source>
        <dbReference type="ARBA" id="ARBA00023306"/>
    </source>
</evidence>
<evidence type="ECO:0000256" key="10">
    <source>
        <dbReference type="ARBA" id="ARBA00023038"/>
    </source>
</evidence>
<dbReference type="InterPro" id="IPR001781">
    <property type="entry name" value="Znf_LIM"/>
</dbReference>
<comment type="similarity">
    <text evidence="4">Belongs to the protein kinase superfamily. STE Ser/Thr protein kinase family. STE20 subfamily.</text>
</comment>
<dbReference type="Gene3D" id="2.10.110.10">
    <property type="entry name" value="Cysteine Rich Protein"/>
    <property type="match status" value="1"/>
</dbReference>
<evidence type="ECO:0000256" key="5">
    <source>
        <dbReference type="ARBA" id="ARBA00011749"/>
    </source>
</evidence>
<keyword evidence="7" id="KW-0597">Phosphoprotein</keyword>
<dbReference type="Pfam" id="PF00412">
    <property type="entry name" value="LIM"/>
    <property type="match status" value="1"/>
</dbReference>
<dbReference type="InterPro" id="IPR044115">
    <property type="entry name" value="LIM_LIMD2"/>
</dbReference>
<evidence type="ECO:0000256" key="2">
    <source>
        <dbReference type="ARBA" id="ARBA00004496"/>
    </source>
</evidence>
<dbReference type="FunFam" id="1.10.510.10:FF:000213">
    <property type="entry name" value="STE20-related kinase adapter protein alpha isoform X2"/>
    <property type="match status" value="1"/>
</dbReference>
<dbReference type="PROSITE" id="PS50011">
    <property type="entry name" value="PROTEIN_KINASE_DOM"/>
    <property type="match status" value="1"/>
</dbReference>
<reference evidence="20" key="2">
    <citation type="submission" date="2025-08" db="UniProtKB">
        <authorList>
            <consortium name="Ensembl"/>
        </authorList>
    </citation>
    <scope>IDENTIFICATION</scope>
    <source>
        <strain evidence="20">Glennie</strain>
    </source>
</reference>
<dbReference type="Proteomes" id="UP000002279">
    <property type="component" value="Chromosome 11"/>
</dbReference>
<comment type="subunit">
    <text evidence="5">Component of a trimeric complex composed of STK11/LKB1, STRAD (STRADA or STRADB) and CAB39/MO25 (CAB39/MO25alpha or CAB39L/MO25beta): the complex tethers STK11/LKB1 in the cytoplasm and stimulates its catalytic activity.</text>
</comment>
<dbReference type="FunFam" id="2.10.110.10:FF:000002">
    <property type="entry name" value="LIM domain and actin-binding 1"/>
    <property type="match status" value="1"/>
</dbReference>
<dbReference type="GO" id="GO:0005524">
    <property type="term" value="F:ATP binding"/>
    <property type="evidence" value="ECO:0007669"/>
    <property type="project" value="InterPro"/>
</dbReference>
<organism evidence="20 21">
    <name type="scientific">Ornithorhynchus anatinus</name>
    <name type="common">Duckbill platypus</name>
    <dbReference type="NCBI Taxonomy" id="9258"/>
    <lineage>
        <taxon>Eukaryota</taxon>
        <taxon>Metazoa</taxon>
        <taxon>Chordata</taxon>
        <taxon>Craniata</taxon>
        <taxon>Vertebrata</taxon>
        <taxon>Euteleostomi</taxon>
        <taxon>Mammalia</taxon>
        <taxon>Monotremata</taxon>
        <taxon>Ornithorhynchidae</taxon>
        <taxon>Ornithorhynchus</taxon>
    </lineage>
</organism>
<evidence type="ECO:0000256" key="14">
    <source>
        <dbReference type="ARBA" id="ARBA00040462"/>
    </source>
</evidence>
<evidence type="ECO:0000256" key="11">
    <source>
        <dbReference type="ARBA" id="ARBA00023242"/>
    </source>
</evidence>
<dbReference type="PROSITE" id="PS50023">
    <property type="entry name" value="LIM_DOMAIN_2"/>
    <property type="match status" value="1"/>
</dbReference>
<evidence type="ECO:0000256" key="7">
    <source>
        <dbReference type="ARBA" id="ARBA00022553"/>
    </source>
</evidence>
<reference evidence="20 21" key="1">
    <citation type="journal article" date="2008" name="Nature">
        <title>Genome analysis of the platypus reveals unique signatures of evolution.</title>
        <authorList>
            <person name="Warren W.C."/>
            <person name="Hillier L.W."/>
            <person name="Marshall Graves J.A."/>
            <person name="Birney E."/>
            <person name="Ponting C.P."/>
            <person name="Grutzner F."/>
            <person name="Belov K."/>
            <person name="Miller W."/>
            <person name="Clarke L."/>
            <person name="Chinwalla A.T."/>
            <person name="Yang S.P."/>
            <person name="Heger A."/>
            <person name="Locke D.P."/>
            <person name="Miethke P."/>
            <person name="Waters P.D."/>
            <person name="Veyrunes F."/>
            <person name="Fulton L."/>
            <person name="Fulton B."/>
            <person name="Graves T."/>
            <person name="Wallis J."/>
            <person name="Puente X.S."/>
            <person name="Lopez-Otin C."/>
            <person name="Ordonez G.R."/>
            <person name="Eichler E.E."/>
            <person name="Chen L."/>
            <person name="Cheng Z."/>
            <person name="Deakin J.E."/>
            <person name="Alsop A."/>
            <person name="Thompson K."/>
            <person name="Kirby P."/>
            <person name="Papenfuss A.T."/>
            <person name="Wakefield M.J."/>
            <person name="Olender T."/>
            <person name="Lancet D."/>
            <person name="Huttley G.A."/>
            <person name="Smit A.F."/>
            <person name="Pask A."/>
            <person name="Temple-Smith P."/>
            <person name="Batzer M.A."/>
            <person name="Walker J.A."/>
            <person name="Konkel M.K."/>
            <person name="Harris R.S."/>
            <person name="Whittington C.M."/>
            <person name="Wong E.S."/>
            <person name="Gemmell N.J."/>
            <person name="Buschiazzo E."/>
            <person name="Vargas Jentzsch I.M."/>
            <person name="Merkel A."/>
            <person name="Schmitz J."/>
            <person name="Zemann A."/>
            <person name="Churakov G."/>
            <person name="Kriegs J.O."/>
            <person name="Brosius J."/>
            <person name="Murchison E.P."/>
            <person name="Sachidanandam R."/>
            <person name="Smith C."/>
            <person name="Hannon G.J."/>
            <person name="Tsend-Ayush E."/>
            <person name="McMillan D."/>
            <person name="Attenborough R."/>
            <person name="Rens W."/>
            <person name="Ferguson-Smith M."/>
            <person name="Lefevre C.M."/>
            <person name="Sharp J.A."/>
            <person name="Nicholas K.R."/>
            <person name="Ray D.A."/>
            <person name="Kube M."/>
            <person name="Reinhardt R."/>
            <person name="Pringle T.H."/>
            <person name="Taylor J."/>
            <person name="Jones R.C."/>
            <person name="Nixon B."/>
            <person name="Dacheux J.L."/>
            <person name="Niwa H."/>
            <person name="Sekita Y."/>
            <person name="Huang X."/>
            <person name="Stark A."/>
            <person name="Kheradpour P."/>
            <person name="Kellis M."/>
            <person name="Flicek P."/>
            <person name="Chen Y."/>
            <person name="Webber C."/>
            <person name="Hardison R."/>
            <person name="Nelson J."/>
            <person name="Hallsworth-Pepin K."/>
            <person name="Delehaunty K."/>
            <person name="Markovic C."/>
            <person name="Minx P."/>
            <person name="Feng Y."/>
            <person name="Kremitzki C."/>
            <person name="Mitreva M."/>
            <person name="Glasscock J."/>
            <person name="Wylie T."/>
            <person name="Wohldmann P."/>
            <person name="Thiru P."/>
            <person name="Nhan M.N."/>
            <person name="Pohl C.S."/>
            <person name="Smith S.M."/>
            <person name="Hou S."/>
            <person name="Nefedov M."/>
            <person name="de Jong P.J."/>
            <person name="Renfree M.B."/>
            <person name="Mardis E.R."/>
            <person name="Wilson R.K."/>
        </authorList>
    </citation>
    <scope>NUCLEOTIDE SEQUENCE [LARGE SCALE GENOMIC DNA]</scope>
    <source>
        <strain evidence="20 21">Glennie</strain>
    </source>
</reference>
<evidence type="ECO:0000256" key="9">
    <source>
        <dbReference type="ARBA" id="ARBA00022833"/>
    </source>
</evidence>
<feature type="domain" description="Protein kinase" evidence="18">
    <location>
        <begin position="11"/>
        <end position="321"/>
    </location>
</feature>
<dbReference type="PANTHER" id="PTHR48014:SF20">
    <property type="entry name" value="STE20-RELATED KINASE ADAPTER PROTEIN ALPHA"/>
    <property type="match status" value="1"/>
</dbReference>
<keyword evidence="8 16" id="KW-0479">Metal-binding</keyword>
<comment type="function">
    <text evidence="13">Pseudokinase which, in complex with CAB39/MO25 (CAB39/MO25alpha or CAB39L/MO25beta), binds to and activates STK11/LKB1. Adopts a closed conformation typical of active protein kinases and binds STK11/LKB1 as a pseudosubstrate, promoting conformational change of STK11/LKB1 in an active conformation.</text>
</comment>
<reference evidence="20" key="3">
    <citation type="submission" date="2025-09" db="UniProtKB">
        <authorList>
            <consortium name="Ensembl"/>
        </authorList>
    </citation>
    <scope>IDENTIFICATION</scope>
    <source>
        <strain evidence="20">Glennie</strain>
    </source>
</reference>
<dbReference type="GO" id="GO:0004672">
    <property type="term" value="F:protein kinase activity"/>
    <property type="evidence" value="ECO:0007669"/>
    <property type="project" value="InterPro"/>
</dbReference>
<dbReference type="SMART" id="SM00132">
    <property type="entry name" value="LIM"/>
    <property type="match status" value="1"/>
</dbReference>